<comment type="caution">
    <text evidence="3">The sequence shown here is derived from an EMBL/GenBank/DDBJ whole genome shotgun (WGS) entry which is preliminary data.</text>
</comment>
<evidence type="ECO:0000259" key="2">
    <source>
        <dbReference type="Pfam" id="PF02657"/>
    </source>
</evidence>
<evidence type="ECO:0000313" key="4">
    <source>
        <dbReference type="Proteomes" id="UP001161405"/>
    </source>
</evidence>
<reference evidence="3" key="2">
    <citation type="submission" date="2023-01" db="EMBL/GenBank/DDBJ databases">
        <title>Draft genome sequence of Maritalea porphyrae strain NBRC 107169.</title>
        <authorList>
            <person name="Sun Q."/>
            <person name="Mori K."/>
        </authorList>
    </citation>
    <scope>NUCLEOTIDE SEQUENCE</scope>
    <source>
        <strain evidence="3">NBRC 107169</strain>
    </source>
</reference>
<dbReference type="EMBL" id="BSNI01000002">
    <property type="protein sequence ID" value="GLQ17926.1"/>
    <property type="molecule type" value="Genomic_DNA"/>
</dbReference>
<dbReference type="SUPFAM" id="SSF82649">
    <property type="entry name" value="SufE/NifU"/>
    <property type="match status" value="1"/>
</dbReference>
<sequence length="134" mass="15041">MNFDEIKESLEFLDDWEDRYKFVIDLGGDLPALEDAEKTKLAKVEGCVSQVWLVVDEKENNQLVFRGDSDAMIVKGLVAIVVSLFSNKSPQEVIDTPAQTILEGLGLNEHLTSQRANGLRSMIDRVYAEARARL</sequence>
<proteinExistence type="inferred from homology"/>
<dbReference type="Gene3D" id="3.90.1010.10">
    <property type="match status" value="1"/>
</dbReference>
<dbReference type="PANTHER" id="PTHR43597:SF5">
    <property type="entry name" value="SUFE-LIKE PROTEIN 2, CHLOROPLASTIC"/>
    <property type="match status" value="1"/>
</dbReference>
<feature type="domain" description="Fe-S metabolism associated" evidence="2">
    <location>
        <begin position="8"/>
        <end position="127"/>
    </location>
</feature>
<evidence type="ECO:0000313" key="3">
    <source>
        <dbReference type="EMBL" id="GLQ17926.1"/>
    </source>
</evidence>
<reference evidence="3" key="1">
    <citation type="journal article" date="2014" name="Int. J. Syst. Evol. Microbiol.">
        <title>Complete genome of a new Firmicutes species belonging to the dominant human colonic microbiota ('Ruminococcus bicirculans') reveals two chromosomes and a selective capacity to utilize plant glucans.</title>
        <authorList>
            <consortium name="NISC Comparative Sequencing Program"/>
            <person name="Wegmann U."/>
            <person name="Louis P."/>
            <person name="Goesmann A."/>
            <person name="Henrissat B."/>
            <person name="Duncan S.H."/>
            <person name="Flint H.J."/>
        </authorList>
    </citation>
    <scope>NUCLEOTIDE SEQUENCE</scope>
    <source>
        <strain evidence="3">NBRC 107169</strain>
    </source>
</reference>
<gene>
    <name evidence="3" type="primary">sufE</name>
    <name evidence="3" type="ORF">GCM10007879_21750</name>
</gene>
<dbReference type="Proteomes" id="UP001161405">
    <property type="component" value="Unassembled WGS sequence"/>
</dbReference>
<organism evidence="3 4">
    <name type="scientific">Maritalea porphyrae</name>
    <dbReference type="NCBI Taxonomy" id="880732"/>
    <lineage>
        <taxon>Bacteria</taxon>
        <taxon>Pseudomonadati</taxon>
        <taxon>Pseudomonadota</taxon>
        <taxon>Alphaproteobacteria</taxon>
        <taxon>Hyphomicrobiales</taxon>
        <taxon>Devosiaceae</taxon>
        <taxon>Maritalea</taxon>
    </lineage>
</organism>
<protein>
    <submittedName>
        <fullName evidence="3">Cysteine desulfuration protein SufE</fullName>
    </submittedName>
</protein>
<evidence type="ECO:0000256" key="1">
    <source>
        <dbReference type="ARBA" id="ARBA00010282"/>
    </source>
</evidence>
<dbReference type="PANTHER" id="PTHR43597">
    <property type="entry name" value="SULFUR ACCEPTOR PROTEIN CSDE"/>
    <property type="match status" value="1"/>
</dbReference>
<keyword evidence="4" id="KW-1185">Reference proteome</keyword>
<dbReference type="RefSeq" id="WP_284364415.1">
    <property type="nucleotide sequence ID" value="NZ_BSNI01000002.1"/>
</dbReference>
<dbReference type="InterPro" id="IPR003808">
    <property type="entry name" value="Fe-S_metab-assoc_dom"/>
</dbReference>
<dbReference type="Pfam" id="PF02657">
    <property type="entry name" value="SufE"/>
    <property type="match status" value="1"/>
</dbReference>
<comment type="similarity">
    <text evidence="1">Belongs to the SufE family.</text>
</comment>
<name>A0ABQ5US48_9HYPH</name>
<accession>A0ABQ5US48</accession>